<keyword evidence="2 4" id="KW-0547">Nucleotide-binding</keyword>
<dbReference type="InterPro" id="IPR013815">
    <property type="entry name" value="ATP_grasp_subdomain_1"/>
</dbReference>
<dbReference type="GO" id="GO:0046872">
    <property type="term" value="F:metal ion binding"/>
    <property type="evidence" value="ECO:0007669"/>
    <property type="project" value="InterPro"/>
</dbReference>
<dbReference type="OrthoDB" id="6964321at2"/>
<keyword evidence="1" id="KW-0436">Ligase</keyword>
<dbReference type="PROSITE" id="PS50975">
    <property type="entry name" value="ATP_GRASP"/>
    <property type="match status" value="1"/>
</dbReference>
<evidence type="ECO:0000256" key="3">
    <source>
        <dbReference type="ARBA" id="ARBA00022840"/>
    </source>
</evidence>
<dbReference type="PANTHER" id="PTHR43585:SF2">
    <property type="entry name" value="ATP-GRASP ENZYME FSQD"/>
    <property type="match status" value="1"/>
</dbReference>
<dbReference type="AlphaFoldDB" id="A0A1Q9LRW0"/>
<dbReference type="InterPro" id="IPR011761">
    <property type="entry name" value="ATP-grasp"/>
</dbReference>
<dbReference type="Pfam" id="PF18603">
    <property type="entry name" value="LAL_C2"/>
    <property type="match status" value="1"/>
</dbReference>
<accession>A0A1Q9LRW0</accession>
<organism evidence="6 7">
    <name type="scientific">Actinokineospora bangkokensis</name>
    <dbReference type="NCBI Taxonomy" id="1193682"/>
    <lineage>
        <taxon>Bacteria</taxon>
        <taxon>Bacillati</taxon>
        <taxon>Actinomycetota</taxon>
        <taxon>Actinomycetes</taxon>
        <taxon>Pseudonocardiales</taxon>
        <taxon>Pseudonocardiaceae</taxon>
        <taxon>Actinokineospora</taxon>
    </lineage>
</organism>
<dbReference type="InterPro" id="IPR040570">
    <property type="entry name" value="LAL_C2"/>
</dbReference>
<reference evidence="6 7" key="1">
    <citation type="submission" date="2016-10" db="EMBL/GenBank/DDBJ databases">
        <title>The Draft Genome Sequence of Actinokineospora bangkokensis 44EHWT reveals the biosynthetic pathway of antifungal compounds Thailandins with unusual extender unit butylmalonyl-CoA.</title>
        <authorList>
            <person name="Greule A."/>
            <person name="Intra B."/>
            <person name="Flemming S."/>
            <person name="Rommel M.G."/>
            <person name="Panbangred W."/>
            <person name="Bechthold A."/>
        </authorList>
    </citation>
    <scope>NUCLEOTIDE SEQUENCE [LARGE SCALE GENOMIC DNA]</scope>
    <source>
        <strain evidence="6 7">44EHW</strain>
    </source>
</reference>
<dbReference type="SUPFAM" id="SSF56059">
    <property type="entry name" value="Glutathione synthetase ATP-binding domain-like"/>
    <property type="match status" value="1"/>
</dbReference>
<evidence type="ECO:0000313" key="7">
    <source>
        <dbReference type="Proteomes" id="UP000186040"/>
    </source>
</evidence>
<dbReference type="Pfam" id="PF13535">
    <property type="entry name" value="ATP-grasp_4"/>
    <property type="match status" value="1"/>
</dbReference>
<dbReference type="SMART" id="SM01209">
    <property type="entry name" value="GARS_A"/>
    <property type="match status" value="1"/>
</dbReference>
<evidence type="ECO:0000256" key="1">
    <source>
        <dbReference type="ARBA" id="ARBA00022598"/>
    </source>
</evidence>
<protein>
    <recommendedName>
        <fullName evidence="5">ATP-grasp domain-containing protein</fullName>
    </recommendedName>
</protein>
<dbReference type="Gene3D" id="3.30.1490.20">
    <property type="entry name" value="ATP-grasp fold, A domain"/>
    <property type="match status" value="1"/>
</dbReference>
<sequence length="404" mass="42223">MTVRLLLVGYNDSVLTALDDGDTSVVVLEERDLWEAKGLAAKAARHPFVEVVFGRYQQDDQFLDVVAGLTGVDAVAPGLEYAVAAAARAAEALGLPGAGARAATALRDKLTLREVTTAAGMPGPRFAEVRSAADVAAFAGGGPCVLKPSGRQASLGVLLLDAGADVEAAWAATTGADEGNQLARRPMSWRYLVEERLRGPEFSTECLVVGGRVVFLNATAKRTSAGPAPVEVGHVVPAEPADDWREPVSDLVRAVGFDTGILHAEWVRTAEGPRLVECAGRPPGDRIVDLVDLAYRTNLTRHWVDSLAGRPIDPPATASRAAAIAFITADPGTVLSVDGVEDATALPGVERVDVLRKAGDTLADLRSSWDRVGSAIAVGDTPAEADARARAAVAAVRVEVKAQH</sequence>
<gene>
    <name evidence="6" type="ORF">BJP25_09110</name>
</gene>
<evidence type="ECO:0000313" key="6">
    <source>
        <dbReference type="EMBL" id="OLR94787.1"/>
    </source>
</evidence>
<dbReference type="Gene3D" id="3.30.470.20">
    <property type="entry name" value="ATP-grasp fold, B domain"/>
    <property type="match status" value="1"/>
</dbReference>
<keyword evidence="7" id="KW-1185">Reference proteome</keyword>
<dbReference type="STRING" id="1193682.BJP25_09110"/>
<keyword evidence="3 4" id="KW-0067">ATP-binding</keyword>
<evidence type="ECO:0000259" key="5">
    <source>
        <dbReference type="PROSITE" id="PS50975"/>
    </source>
</evidence>
<dbReference type="PANTHER" id="PTHR43585">
    <property type="entry name" value="FUMIPYRROLE BIOSYNTHESIS PROTEIN C"/>
    <property type="match status" value="1"/>
</dbReference>
<dbReference type="InterPro" id="IPR052032">
    <property type="entry name" value="ATP-dep_AA_Ligase"/>
</dbReference>
<dbReference type="GO" id="GO:0005524">
    <property type="term" value="F:ATP binding"/>
    <property type="evidence" value="ECO:0007669"/>
    <property type="project" value="UniProtKB-UniRule"/>
</dbReference>
<dbReference type="GO" id="GO:0016874">
    <property type="term" value="F:ligase activity"/>
    <property type="evidence" value="ECO:0007669"/>
    <property type="project" value="UniProtKB-KW"/>
</dbReference>
<feature type="domain" description="ATP-grasp" evidence="5">
    <location>
        <begin position="113"/>
        <end position="308"/>
    </location>
</feature>
<comment type="caution">
    <text evidence="6">The sequence shown here is derived from an EMBL/GenBank/DDBJ whole genome shotgun (WGS) entry which is preliminary data.</text>
</comment>
<evidence type="ECO:0000256" key="4">
    <source>
        <dbReference type="PROSITE-ProRule" id="PRU00409"/>
    </source>
</evidence>
<dbReference type="Gene3D" id="3.40.50.20">
    <property type="match status" value="1"/>
</dbReference>
<evidence type="ECO:0000256" key="2">
    <source>
        <dbReference type="ARBA" id="ARBA00022741"/>
    </source>
</evidence>
<name>A0A1Q9LRW0_9PSEU</name>
<dbReference type="Proteomes" id="UP000186040">
    <property type="component" value="Unassembled WGS sequence"/>
</dbReference>
<dbReference type="EMBL" id="MKQR01000006">
    <property type="protein sequence ID" value="OLR94787.1"/>
    <property type="molecule type" value="Genomic_DNA"/>
</dbReference>
<proteinExistence type="predicted"/>